<dbReference type="EMBL" id="BPVZ01000105">
    <property type="protein sequence ID" value="GKV34487.1"/>
    <property type="molecule type" value="Genomic_DNA"/>
</dbReference>
<keyword evidence="2" id="KW-1185">Reference proteome</keyword>
<protein>
    <submittedName>
        <fullName evidence="1">Uncharacterized protein</fullName>
    </submittedName>
</protein>
<accession>A0AAV5LBE3</accession>
<reference evidence="1 2" key="1">
    <citation type="journal article" date="2021" name="Commun. Biol.">
        <title>The genome of Shorea leprosula (Dipterocarpaceae) highlights the ecological relevance of drought in aseasonal tropical rainforests.</title>
        <authorList>
            <person name="Ng K.K.S."/>
            <person name="Kobayashi M.J."/>
            <person name="Fawcett J.A."/>
            <person name="Hatakeyama M."/>
            <person name="Paape T."/>
            <person name="Ng C.H."/>
            <person name="Ang C.C."/>
            <person name="Tnah L.H."/>
            <person name="Lee C.T."/>
            <person name="Nishiyama T."/>
            <person name="Sese J."/>
            <person name="O'Brien M.J."/>
            <person name="Copetti D."/>
            <person name="Mohd Noor M.I."/>
            <person name="Ong R.C."/>
            <person name="Putra M."/>
            <person name="Sireger I.Z."/>
            <person name="Indrioko S."/>
            <person name="Kosugi Y."/>
            <person name="Izuno A."/>
            <person name="Isagi Y."/>
            <person name="Lee S.L."/>
            <person name="Shimizu K.K."/>
        </authorList>
    </citation>
    <scope>NUCLEOTIDE SEQUENCE [LARGE SCALE GENOMIC DNA]</scope>
    <source>
        <strain evidence="1">214</strain>
    </source>
</reference>
<dbReference type="Proteomes" id="UP001054252">
    <property type="component" value="Unassembled WGS sequence"/>
</dbReference>
<dbReference type="AlphaFoldDB" id="A0AAV5LBE3"/>
<evidence type="ECO:0000313" key="1">
    <source>
        <dbReference type="EMBL" id="GKV34487.1"/>
    </source>
</evidence>
<sequence>MALCPQCPNSLGFWRKRVSSSNSDMESGQLERWYL</sequence>
<evidence type="ECO:0000313" key="2">
    <source>
        <dbReference type="Proteomes" id="UP001054252"/>
    </source>
</evidence>
<organism evidence="1 2">
    <name type="scientific">Rubroshorea leprosula</name>
    <dbReference type="NCBI Taxonomy" id="152421"/>
    <lineage>
        <taxon>Eukaryota</taxon>
        <taxon>Viridiplantae</taxon>
        <taxon>Streptophyta</taxon>
        <taxon>Embryophyta</taxon>
        <taxon>Tracheophyta</taxon>
        <taxon>Spermatophyta</taxon>
        <taxon>Magnoliopsida</taxon>
        <taxon>eudicotyledons</taxon>
        <taxon>Gunneridae</taxon>
        <taxon>Pentapetalae</taxon>
        <taxon>rosids</taxon>
        <taxon>malvids</taxon>
        <taxon>Malvales</taxon>
        <taxon>Dipterocarpaceae</taxon>
        <taxon>Rubroshorea</taxon>
    </lineage>
</organism>
<name>A0AAV5LBE3_9ROSI</name>
<gene>
    <name evidence="1" type="ORF">SLEP1_g42858</name>
</gene>
<comment type="caution">
    <text evidence="1">The sequence shown here is derived from an EMBL/GenBank/DDBJ whole genome shotgun (WGS) entry which is preliminary data.</text>
</comment>
<proteinExistence type="predicted"/>